<dbReference type="Proteomes" id="UP000094043">
    <property type="component" value="Chromosome 3"/>
</dbReference>
<accession>A0AAJ8M043</accession>
<gene>
    <name evidence="1" type="ORF">L203_102763</name>
</gene>
<dbReference type="KEGG" id="cdep:91086974"/>
<reference evidence="1" key="3">
    <citation type="submission" date="2024-01" db="EMBL/GenBank/DDBJ databases">
        <authorList>
            <person name="Coelho M.A."/>
            <person name="David-Palma M."/>
            <person name="Shea T."/>
            <person name="Sun S."/>
            <person name="Cuomo C.A."/>
            <person name="Heitman J."/>
        </authorList>
    </citation>
    <scope>NUCLEOTIDE SEQUENCE</scope>
    <source>
        <strain evidence="1">CBS 7841</strain>
    </source>
</reference>
<keyword evidence="2" id="KW-1185">Reference proteome</keyword>
<sequence length="130" mass="14564">MKLTQFPHSLYPFFFGFINGTPAAKPEPRFSTPVIDTGSTCTVHWGGSYERRSFSGSSRQEKNNKLCITCLLDDGVVLVFVDWIDWRAHENGCKVYRGCSLVWVEPFVGSRGRICCYGRGYRAIVASGVV</sequence>
<dbReference type="EMBL" id="CP143786">
    <property type="protein sequence ID" value="WVN87580.1"/>
    <property type="molecule type" value="Genomic_DNA"/>
</dbReference>
<name>A0AAJ8M043_9TREE</name>
<dbReference type="AlphaFoldDB" id="A0AAJ8M043"/>
<organism evidence="1 2">
    <name type="scientific">Cryptococcus depauperatus CBS 7841</name>
    <dbReference type="NCBI Taxonomy" id="1295531"/>
    <lineage>
        <taxon>Eukaryota</taxon>
        <taxon>Fungi</taxon>
        <taxon>Dikarya</taxon>
        <taxon>Basidiomycota</taxon>
        <taxon>Agaricomycotina</taxon>
        <taxon>Tremellomycetes</taxon>
        <taxon>Tremellales</taxon>
        <taxon>Cryptococcaceae</taxon>
        <taxon>Cryptococcus</taxon>
    </lineage>
</organism>
<evidence type="ECO:0000313" key="1">
    <source>
        <dbReference type="EMBL" id="WVN87580.1"/>
    </source>
</evidence>
<protein>
    <submittedName>
        <fullName evidence="1">Uncharacterized protein</fullName>
    </submittedName>
</protein>
<dbReference type="GeneID" id="91086974"/>
<proteinExistence type="predicted"/>
<reference evidence="1" key="2">
    <citation type="journal article" date="2022" name="Elife">
        <title>Obligate sexual reproduction of a homothallic fungus closely related to the Cryptococcus pathogenic species complex.</title>
        <authorList>
            <person name="Passer A.R."/>
            <person name="Clancey S.A."/>
            <person name="Shea T."/>
            <person name="David-Palma M."/>
            <person name="Averette A.F."/>
            <person name="Boekhout T."/>
            <person name="Porcel B.M."/>
            <person name="Nowrousian M."/>
            <person name="Cuomo C.A."/>
            <person name="Sun S."/>
            <person name="Heitman J."/>
            <person name="Coelho M.A."/>
        </authorList>
    </citation>
    <scope>NUCLEOTIDE SEQUENCE</scope>
    <source>
        <strain evidence="1">CBS 7841</strain>
    </source>
</reference>
<reference evidence="1" key="1">
    <citation type="submission" date="2016-06" db="EMBL/GenBank/DDBJ databases">
        <authorList>
            <person name="Cuomo C."/>
            <person name="Litvintseva A."/>
            <person name="Heitman J."/>
            <person name="Chen Y."/>
            <person name="Sun S."/>
            <person name="Springer D."/>
            <person name="Dromer F."/>
            <person name="Young S."/>
            <person name="Zeng Q."/>
            <person name="Chapman S."/>
            <person name="Gujja S."/>
            <person name="Saif S."/>
            <person name="Birren B."/>
        </authorList>
    </citation>
    <scope>NUCLEOTIDE SEQUENCE</scope>
    <source>
        <strain evidence="1">CBS 7841</strain>
    </source>
</reference>
<dbReference type="RefSeq" id="XP_066068280.1">
    <property type="nucleotide sequence ID" value="XM_066212183.1"/>
</dbReference>
<evidence type="ECO:0000313" key="2">
    <source>
        <dbReference type="Proteomes" id="UP000094043"/>
    </source>
</evidence>